<organism evidence="2 3">
    <name type="scientific">Mycolicibacterium paratuberculosis (strain ATCC BAA-968 / K-10)</name>
    <name type="common">Mycobacterium paratuberculosis</name>
    <dbReference type="NCBI Taxonomy" id="262316"/>
    <lineage>
        <taxon>Bacteria</taxon>
        <taxon>Bacillati</taxon>
        <taxon>Actinomycetota</taxon>
        <taxon>Actinomycetes</taxon>
        <taxon>Mycobacteriales</taxon>
        <taxon>Mycobacteriaceae</taxon>
        <taxon>Mycobacterium</taxon>
        <taxon>Mycobacterium avium complex (MAC)</taxon>
    </lineage>
</organism>
<gene>
    <name evidence="2" type="ordered locus">MAP_3241</name>
</gene>
<dbReference type="EMBL" id="AE016958">
    <property type="protein sequence ID" value="AAS05789.1"/>
    <property type="molecule type" value="Genomic_DNA"/>
</dbReference>
<sequence>MKPTRTERARSADRTGPLPLAGSLLVLLLALLGGLRAGPRRLGLGFLLARVALGVGLVLLGLTLFGQVVAAEDGPADLLGLALHALDGAFDRFLRPALLVPHGFDLSGRW</sequence>
<evidence type="ECO:0000313" key="3">
    <source>
        <dbReference type="Proteomes" id="UP000000580"/>
    </source>
</evidence>
<keyword evidence="3" id="KW-1185">Reference proteome</keyword>
<name>Q73UX5_MYCPA</name>
<dbReference type="HOGENOM" id="CLU_2168190_0_0_11"/>
<feature type="transmembrane region" description="Helical" evidence="1">
    <location>
        <begin position="47"/>
        <end position="65"/>
    </location>
</feature>
<accession>Q73UX5</accession>
<keyword evidence="1" id="KW-0472">Membrane</keyword>
<dbReference type="AlphaFoldDB" id="Q73UX5"/>
<reference evidence="2 3" key="1">
    <citation type="journal article" date="2005" name="Proc. Natl. Acad. Sci. U.S.A.">
        <title>The complete genome sequence of Mycobacterium avium subspecies paratuberculosis.</title>
        <authorList>
            <person name="Li L."/>
            <person name="Bannantine J.P."/>
            <person name="Zhang Q."/>
            <person name="Amonsin A."/>
            <person name="May B.J."/>
            <person name="Alt D."/>
            <person name="Banerji N."/>
            <person name="Kanjilal S."/>
            <person name="Kapur V."/>
        </authorList>
    </citation>
    <scope>NUCLEOTIDE SEQUENCE [LARGE SCALE GENOMIC DNA]</scope>
    <source>
        <strain evidence="3">ATCC BAA-968 / K-10</strain>
    </source>
</reference>
<keyword evidence="1" id="KW-0812">Transmembrane</keyword>
<keyword evidence="1" id="KW-1133">Transmembrane helix</keyword>
<dbReference type="Proteomes" id="UP000000580">
    <property type="component" value="Chromosome"/>
</dbReference>
<evidence type="ECO:0000313" key="2">
    <source>
        <dbReference type="EMBL" id="AAS05789.1"/>
    </source>
</evidence>
<protein>
    <submittedName>
        <fullName evidence="2">Uncharacterized protein</fullName>
    </submittedName>
</protein>
<evidence type="ECO:0000256" key="1">
    <source>
        <dbReference type="SAM" id="Phobius"/>
    </source>
</evidence>
<proteinExistence type="predicted"/>
<dbReference type="KEGG" id="mpa:MAP_3241"/>
<dbReference type="STRING" id="262316.MAP_3241"/>